<evidence type="ECO:0000313" key="6">
    <source>
        <dbReference type="EMBL" id="CAE0430560.1"/>
    </source>
</evidence>
<accession>A0A6S8AN33</accession>
<evidence type="ECO:0000313" key="5">
    <source>
        <dbReference type="EMBL" id="CAE0430558.1"/>
    </source>
</evidence>
<dbReference type="EMBL" id="HBIN01001510">
    <property type="protein sequence ID" value="CAE0430560.1"/>
    <property type="molecule type" value="Transcribed_RNA"/>
</dbReference>
<gene>
    <name evidence="5" type="ORF">ASTO00021_LOCUS903</name>
    <name evidence="6" type="ORF">ASTO00021_LOCUS905</name>
</gene>
<feature type="active site" description="Proton acceptor" evidence="2">
    <location>
        <position position="99"/>
    </location>
</feature>
<dbReference type="PANTHER" id="PTHR12510:SF4">
    <property type="entry name" value="GAMMA-GLUTAMYLAMINECYCLOTRANSFERASE"/>
    <property type="match status" value="1"/>
</dbReference>
<organism evidence="6">
    <name type="scientific">Aplanochytrium stocchinoi</name>
    <dbReference type="NCBI Taxonomy" id="215587"/>
    <lineage>
        <taxon>Eukaryota</taxon>
        <taxon>Sar</taxon>
        <taxon>Stramenopiles</taxon>
        <taxon>Bigyra</taxon>
        <taxon>Labyrinthulomycetes</taxon>
        <taxon>Thraustochytrida</taxon>
        <taxon>Thraustochytriidae</taxon>
        <taxon>Aplanochytrium</taxon>
    </lineage>
</organism>
<dbReference type="InterPro" id="IPR039126">
    <property type="entry name" value="GGACT"/>
</dbReference>
<evidence type="ECO:0000256" key="3">
    <source>
        <dbReference type="RuleBase" id="RU367036"/>
    </source>
</evidence>
<dbReference type="Pfam" id="PF06094">
    <property type="entry name" value="GGACT"/>
    <property type="match status" value="1"/>
</dbReference>
<evidence type="ECO:0000259" key="4">
    <source>
        <dbReference type="Pfam" id="PF06094"/>
    </source>
</evidence>
<dbReference type="PANTHER" id="PTHR12510">
    <property type="entry name" value="TROPONIN C-AKIN-1 PROTEIN"/>
    <property type="match status" value="1"/>
</dbReference>
<proteinExistence type="inferred from homology"/>
<dbReference type="GO" id="GO:0061929">
    <property type="term" value="F:gamma-glutamylaminecyclotransferase activity"/>
    <property type="evidence" value="ECO:0007669"/>
    <property type="project" value="InterPro"/>
</dbReference>
<dbReference type="SUPFAM" id="SSF110857">
    <property type="entry name" value="Gamma-glutamyl cyclotransferase-like"/>
    <property type="match status" value="1"/>
</dbReference>
<feature type="domain" description="Gamma-glutamylcyclotransferase AIG2-like" evidence="4">
    <location>
        <begin position="5"/>
        <end position="137"/>
    </location>
</feature>
<dbReference type="InterPro" id="IPR013024">
    <property type="entry name" value="GGCT-like"/>
</dbReference>
<dbReference type="EMBL" id="HBIN01001508">
    <property type="protein sequence ID" value="CAE0430558.1"/>
    <property type="molecule type" value="Transcribed_RNA"/>
</dbReference>
<dbReference type="Gene3D" id="3.10.490.10">
    <property type="entry name" value="Gamma-glutamyl cyclotransferase-like"/>
    <property type="match status" value="1"/>
</dbReference>
<reference evidence="6" key="1">
    <citation type="submission" date="2021-01" db="EMBL/GenBank/DDBJ databases">
        <authorList>
            <person name="Corre E."/>
            <person name="Pelletier E."/>
            <person name="Niang G."/>
            <person name="Scheremetjew M."/>
            <person name="Finn R."/>
            <person name="Kale V."/>
            <person name="Holt S."/>
            <person name="Cochrane G."/>
            <person name="Meng A."/>
            <person name="Brown T."/>
            <person name="Cohen L."/>
        </authorList>
    </citation>
    <scope>NUCLEOTIDE SEQUENCE</scope>
    <source>
        <strain evidence="6">GSBS06</strain>
    </source>
</reference>
<sequence>MMSLVFVYGTLKRGYYNFRLLKRPETIFGAEKGAGNECKAKFITTAKTTRNIFHLGLGGPYFIPYASLLEESQTNHGGYILGEVFEVNANMLAVLDKLEGVPEHYLRETEKVVTNDGTSFDCFIYLKTEFDSKLLKEQHLEHYSLQMHAKYIPPPMRAKTEANCKTVESLLRTHSFEKHYLNSEDIQLSTFSQMEYYEEFKSRVSRLCNADGKTQFLEVGCENAGPVARNLFLQQDSKNNDDENRNHEVHSLTNVLDLGQRYQIQHFHAISCINMLDFVTERLHWHVIRSLVAALKPNQGTGEPSVLFISWNDEHQFVEKYFEDASDLHFPPSKGRFSMQNKQILFIV</sequence>
<dbReference type="GO" id="GO:0005829">
    <property type="term" value="C:cytosol"/>
    <property type="evidence" value="ECO:0007669"/>
    <property type="project" value="TreeGrafter"/>
</dbReference>
<name>A0A6S8AN33_9STRA</name>
<dbReference type="AlphaFoldDB" id="A0A6S8AN33"/>
<dbReference type="CDD" id="cd06661">
    <property type="entry name" value="GGCT_like"/>
    <property type="match status" value="1"/>
</dbReference>
<evidence type="ECO:0000256" key="1">
    <source>
        <dbReference type="ARBA" id="ARBA00008861"/>
    </source>
</evidence>
<comment type="similarity">
    <text evidence="1 3">Belongs to the gamma-glutamylcyclotransferase family.</text>
</comment>
<protein>
    <recommendedName>
        <fullName evidence="3">Gamma-glutamylcyclotransferase family protein</fullName>
    </recommendedName>
</protein>
<dbReference type="InterPro" id="IPR009288">
    <property type="entry name" value="AIG2-like_dom"/>
</dbReference>
<evidence type="ECO:0000256" key="2">
    <source>
        <dbReference type="PIRSR" id="PIRSR639126-1"/>
    </source>
</evidence>
<dbReference type="InterPro" id="IPR036568">
    <property type="entry name" value="GGCT-like_sf"/>
</dbReference>